<reference evidence="2 3" key="1">
    <citation type="journal article" date="2020" name="bioRxiv">
        <title>Sequence and annotation of 42 cannabis genomes reveals extensive copy number variation in cannabinoid synthesis and pathogen resistance genes.</title>
        <authorList>
            <person name="Mckernan K.J."/>
            <person name="Helbert Y."/>
            <person name="Kane L.T."/>
            <person name="Ebling H."/>
            <person name="Zhang L."/>
            <person name="Liu B."/>
            <person name="Eaton Z."/>
            <person name="Mclaughlin S."/>
            <person name="Kingan S."/>
            <person name="Baybayan P."/>
            <person name="Concepcion G."/>
            <person name="Jordan M."/>
            <person name="Riva A."/>
            <person name="Barbazuk W."/>
            <person name="Harkins T."/>
        </authorList>
    </citation>
    <scope>NUCLEOTIDE SEQUENCE [LARGE SCALE GENOMIC DNA]</scope>
    <source>
        <strain evidence="3">cv. Jamaican Lion 4</strain>
        <tissue evidence="2">Leaf</tissue>
    </source>
</reference>
<dbReference type="EMBL" id="JAATIQ010000373">
    <property type="protein sequence ID" value="KAF4358901.1"/>
    <property type="molecule type" value="Genomic_DNA"/>
</dbReference>
<dbReference type="InterPro" id="IPR004158">
    <property type="entry name" value="DUF247_pln"/>
</dbReference>
<keyword evidence="1" id="KW-0472">Membrane</keyword>
<feature type="transmembrane region" description="Helical" evidence="1">
    <location>
        <begin position="410"/>
        <end position="438"/>
    </location>
</feature>
<dbReference type="PANTHER" id="PTHR31170:SF25">
    <property type="entry name" value="BNAA09G04570D PROTEIN"/>
    <property type="match status" value="1"/>
</dbReference>
<gene>
    <name evidence="2" type="ORF">G4B88_018139</name>
</gene>
<protein>
    <submittedName>
        <fullName evidence="2">Uncharacterized protein</fullName>
    </submittedName>
</protein>
<keyword evidence="3" id="KW-1185">Reference proteome</keyword>
<keyword evidence="1" id="KW-0812">Transmembrane</keyword>
<evidence type="ECO:0000313" key="3">
    <source>
        <dbReference type="Proteomes" id="UP000583929"/>
    </source>
</evidence>
<organism evidence="2 3">
    <name type="scientific">Cannabis sativa</name>
    <name type="common">Hemp</name>
    <name type="synonym">Marijuana</name>
    <dbReference type="NCBI Taxonomy" id="3483"/>
    <lineage>
        <taxon>Eukaryota</taxon>
        <taxon>Viridiplantae</taxon>
        <taxon>Streptophyta</taxon>
        <taxon>Embryophyta</taxon>
        <taxon>Tracheophyta</taxon>
        <taxon>Spermatophyta</taxon>
        <taxon>Magnoliopsida</taxon>
        <taxon>eudicotyledons</taxon>
        <taxon>Gunneridae</taxon>
        <taxon>Pentapetalae</taxon>
        <taxon>rosids</taxon>
        <taxon>fabids</taxon>
        <taxon>Rosales</taxon>
        <taxon>Cannabaceae</taxon>
        <taxon>Cannabis</taxon>
    </lineage>
</organism>
<evidence type="ECO:0000256" key="1">
    <source>
        <dbReference type="SAM" id="Phobius"/>
    </source>
</evidence>
<accession>A0A7J6EKK0</accession>
<dbReference type="AlphaFoldDB" id="A0A7J6EKK0"/>
<keyword evidence="1" id="KW-1133">Transmembrane helix</keyword>
<evidence type="ECO:0000313" key="2">
    <source>
        <dbReference type="EMBL" id="KAF4358901.1"/>
    </source>
</evidence>
<dbReference type="Proteomes" id="UP000583929">
    <property type="component" value="Unassembled WGS sequence"/>
</dbReference>
<proteinExistence type="predicted"/>
<dbReference type="PANTHER" id="PTHR31170">
    <property type="entry name" value="BNAC04G53230D PROTEIN"/>
    <property type="match status" value="1"/>
</dbReference>
<dbReference type="Pfam" id="PF03140">
    <property type="entry name" value="DUF247"/>
    <property type="match status" value="1"/>
</dbReference>
<sequence length="442" mass="51776">MVSNNIEEHVVDIKTARDDTLVSSIKERMEDISSLKVIFRVINNQNDMSYEPAKLSIGPFHNGKPKLKQMEDHKWKYLAALLNRKPNLEESLDSCVKALRESEHRARNCYGEPINLSSNDFVQIMLLDSCFLIELFLKFSIKGLRRRNDALFTTRGYLFNLRRDMVLLENQIPLFVIQQMFHIVPIPPQCTMSFNELASRYFKNMVPGDFNFLKEKFNQEGYHLLDLVRRCIIPIHPKVIPKDHGYDDHQYSNSNQNSNPNLDYARKLKRAGIKFKKGKYHSLLLDVKFEHGAILIPHLKIHECIEELLKNLIALESHLDDTQQTTSYAFLMRCLIRSEKDVTYLRKRGILSYYEDKEKEIVDMFQKLGDEITAKDFYYLRLIEQVNEYKTTSLHAKFEKFKRSYTKSPLSLTVCVVGILLLVLTFVGVFFSVLAFFLHRRS</sequence>
<comment type="caution">
    <text evidence="2">The sequence shown here is derived from an EMBL/GenBank/DDBJ whole genome shotgun (WGS) entry which is preliminary data.</text>
</comment>
<name>A0A7J6EKK0_CANSA</name>